<dbReference type="EMBL" id="BNGU01000014">
    <property type="protein sequence ID" value="GHM59463.1"/>
    <property type="molecule type" value="Genomic_DNA"/>
</dbReference>
<sequence>MHLFCFGYGYVAKFLAQKLANLDWKISGTSSKTNENADINILDYNSNLVQRSLLDATHILISIPPNGDNVLEKYGNYFKNVKWIGYLSATSVYGEHYGNWVIEDSETKPIEERGIERLECEKKWRQSNLPVHFFRLAAIYGPGRNALVDLKLGKAKSVIKEGHVFSRIHVEDIASILFSSINSPDPGEIYNCADDLPSPQIEVITYAANLLQIEPPAPIHFSKLPNRSFYNGTKRVSNAKIKTNLNVVLQYPTYKEGLVHEFKRLA</sequence>
<dbReference type="SUPFAM" id="SSF51735">
    <property type="entry name" value="NAD(P)-binding Rossmann-fold domains"/>
    <property type="match status" value="1"/>
</dbReference>
<dbReference type="Gene3D" id="3.40.50.720">
    <property type="entry name" value="NAD(P)-binding Rossmann-like Domain"/>
    <property type="match status" value="1"/>
</dbReference>
<dbReference type="CDD" id="cd05266">
    <property type="entry name" value="SDR_a4"/>
    <property type="match status" value="1"/>
</dbReference>
<keyword evidence="1" id="KW-0520">NAD</keyword>
<keyword evidence="3" id="KW-1185">Reference proteome</keyword>
<proteinExistence type="predicted"/>
<dbReference type="AlphaFoldDB" id="A0A8J3MNZ1"/>
<evidence type="ECO:0000313" key="2">
    <source>
        <dbReference type="EMBL" id="GHM59463.1"/>
    </source>
</evidence>
<dbReference type="PANTHER" id="PTHR43574">
    <property type="entry name" value="EPIMERASE-RELATED"/>
    <property type="match status" value="1"/>
</dbReference>
<evidence type="ECO:0000256" key="1">
    <source>
        <dbReference type="ARBA" id="ARBA00023027"/>
    </source>
</evidence>
<protein>
    <submittedName>
        <fullName evidence="2">NAD(P)-dependent oxidoreductase</fullName>
    </submittedName>
</protein>
<gene>
    <name evidence="2" type="ORF">sL5_04560</name>
</gene>
<accession>A0A8J3MNZ1</accession>
<evidence type="ECO:0000313" key="3">
    <source>
        <dbReference type="Proteomes" id="UP000637906"/>
    </source>
</evidence>
<dbReference type="Proteomes" id="UP000637906">
    <property type="component" value="Unassembled WGS sequence"/>
</dbReference>
<comment type="caution">
    <text evidence="2">The sequence shown here is derived from an EMBL/GenBank/DDBJ whole genome shotgun (WGS) entry which is preliminary data.</text>
</comment>
<organism evidence="2 3">
    <name type="scientific">Candidatus Mesenet longicola</name>
    <dbReference type="NCBI Taxonomy" id="1892558"/>
    <lineage>
        <taxon>Bacteria</taxon>
        <taxon>Pseudomonadati</taxon>
        <taxon>Pseudomonadota</taxon>
        <taxon>Alphaproteobacteria</taxon>
        <taxon>Rickettsiales</taxon>
        <taxon>Anaplasmataceae</taxon>
        <taxon>Candidatus Mesenet</taxon>
    </lineage>
</organism>
<reference evidence="2 3" key="1">
    <citation type="journal article" date="2021" name="Microb. Ecol.">
        <title>Candidatus Mesenet longicola: Novel Endosymbionts of Brontispa longissima that Induce Cytoplasmic Incompatibility.</title>
        <authorList>
            <person name="Takano S."/>
            <person name="Gotoh Y."/>
            <person name="Hayashi T."/>
        </authorList>
    </citation>
    <scope>NUCLEOTIDE SEQUENCE [LARGE SCALE GENOMIC DNA]</scope>
    <source>
        <strain evidence="2">L5</strain>
    </source>
</reference>
<name>A0A8J3MNZ1_9RICK</name>
<dbReference type="InterPro" id="IPR036291">
    <property type="entry name" value="NAD(P)-bd_dom_sf"/>
</dbReference>